<evidence type="ECO:0000256" key="12">
    <source>
        <dbReference type="ARBA" id="ARBA00045455"/>
    </source>
</evidence>
<dbReference type="GO" id="GO:0005794">
    <property type="term" value="C:Golgi apparatus"/>
    <property type="evidence" value="ECO:0007669"/>
    <property type="project" value="UniProtKB-SubCell"/>
</dbReference>
<dbReference type="PANTHER" id="PTHR46531:SF1">
    <property type="entry name" value="ZINC TRANSPORTER 6"/>
    <property type="match status" value="1"/>
</dbReference>
<evidence type="ECO:0000256" key="7">
    <source>
        <dbReference type="ARBA" id="ARBA00022989"/>
    </source>
</evidence>
<comment type="caution">
    <text evidence="15">The sequence shown here is derived from an EMBL/GenBank/DDBJ whole genome shotgun (WGS) entry which is preliminary data.</text>
</comment>
<dbReference type="Pfam" id="PF04258">
    <property type="entry name" value="Peptidase_A22B"/>
    <property type="match status" value="2"/>
</dbReference>
<evidence type="ECO:0000256" key="6">
    <source>
        <dbReference type="ARBA" id="ARBA00022833"/>
    </source>
</evidence>
<dbReference type="AlphaFoldDB" id="A0A813NTY9"/>
<dbReference type="Pfam" id="PF01545">
    <property type="entry name" value="Cation_efflux"/>
    <property type="match status" value="1"/>
</dbReference>
<dbReference type="Gene3D" id="1.20.1510.10">
    <property type="entry name" value="Cation efflux protein transmembrane domain"/>
    <property type="match status" value="1"/>
</dbReference>
<dbReference type="InterPro" id="IPR007369">
    <property type="entry name" value="Peptidase_A22B_SPP"/>
</dbReference>
<dbReference type="Proteomes" id="UP000663829">
    <property type="component" value="Unassembled WGS sequence"/>
</dbReference>
<dbReference type="GO" id="GO:0006829">
    <property type="term" value="P:zinc ion transport"/>
    <property type="evidence" value="ECO:0007669"/>
    <property type="project" value="TreeGrafter"/>
</dbReference>
<feature type="transmembrane region" description="Helical" evidence="13">
    <location>
        <begin position="136"/>
        <end position="157"/>
    </location>
</feature>
<dbReference type="GO" id="GO:0016020">
    <property type="term" value="C:membrane"/>
    <property type="evidence" value="ECO:0007669"/>
    <property type="project" value="InterPro"/>
</dbReference>
<comment type="subcellular location">
    <subcellularLocation>
        <location evidence="1">Golgi apparatus</location>
        <location evidence="1">trans-Golgi network membrane</location>
        <topology evidence="1">Multi-pass membrane protein</topology>
    </subcellularLocation>
</comment>
<feature type="transmembrane region" description="Helical" evidence="13">
    <location>
        <begin position="227"/>
        <end position="245"/>
    </location>
</feature>
<accession>A0A813NTY9</accession>
<evidence type="ECO:0000256" key="9">
    <source>
        <dbReference type="ARBA" id="ARBA00023065"/>
    </source>
</evidence>
<keyword evidence="8" id="KW-0333">Golgi apparatus</keyword>
<feature type="transmembrane region" description="Helical" evidence="13">
    <location>
        <begin position="416"/>
        <end position="437"/>
    </location>
</feature>
<dbReference type="GO" id="GO:0042500">
    <property type="term" value="F:aspartic endopeptidase activity, intramembrane cleaving"/>
    <property type="evidence" value="ECO:0007669"/>
    <property type="project" value="InterPro"/>
</dbReference>
<comment type="subunit">
    <text evidence="11">Heterodimer with SLC30A5; form a functional zinc ion transmembrane transporter.</text>
</comment>
<name>A0A813NTY9_9BILA</name>
<evidence type="ECO:0000256" key="8">
    <source>
        <dbReference type="ARBA" id="ARBA00023034"/>
    </source>
</evidence>
<dbReference type="EMBL" id="CAJNOQ010000031">
    <property type="protein sequence ID" value="CAF0743705.1"/>
    <property type="molecule type" value="Genomic_DNA"/>
</dbReference>
<evidence type="ECO:0000256" key="4">
    <source>
        <dbReference type="ARBA" id="ARBA00022692"/>
    </source>
</evidence>
<feature type="transmembrane region" description="Helical" evidence="13">
    <location>
        <begin position="613"/>
        <end position="633"/>
    </location>
</feature>
<protein>
    <recommendedName>
        <fullName evidence="14">Cation efflux protein transmembrane domain-containing protein</fullName>
    </recommendedName>
</protein>
<keyword evidence="17" id="KW-1185">Reference proteome</keyword>
<comment type="similarity">
    <text evidence="2">Belongs to the peptidase A22B family.</text>
</comment>
<dbReference type="Proteomes" id="UP000681722">
    <property type="component" value="Unassembled WGS sequence"/>
</dbReference>
<evidence type="ECO:0000313" key="15">
    <source>
        <dbReference type="EMBL" id="CAF0743705.1"/>
    </source>
</evidence>
<feature type="domain" description="Cation efflux protein transmembrane" evidence="14">
    <location>
        <begin position="477"/>
        <end position="642"/>
    </location>
</feature>
<keyword evidence="6" id="KW-0862">Zinc</keyword>
<evidence type="ECO:0000256" key="13">
    <source>
        <dbReference type="SAM" id="Phobius"/>
    </source>
</evidence>
<comment type="function">
    <text evidence="12">Has probably no intrinsic transporter activity but together with SLC30A5 forms a functional zinc ion:proton antiporter heterodimer, mediating zinc entry into the lumen of organelles along the secretory pathway. As part of that zinc ion:proton antiporter, contributes to zinc ion homeostasis within the early secretory pathway and regulates the activation and folding of enzymes like alkaline phosphatases and enzymes involved in phosphatidylinositol glycan anchor biosynthesis.</text>
</comment>
<dbReference type="InterPro" id="IPR027469">
    <property type="entry name" value="Cation_efflux_TMD_sf"/>
</dbReference>
<dbReference type="EMBL" id="CAJOBC010000031">
    <property type="protein sequence ID" value="CAF3522292.1"/>
    <property type="molecule type" value="Genomic_DNA"/>
</dbReference>
<keyword evidence="5" id="KW-0378">Hydrolase</keyword>
<feature type="transmembrane region" description="Helical" evidence="13">
    <location>
        <begin position="46"/>
        <end position="64"/>
    </location>
</feature>
<reference evidence="15" key="1">
    <citation type="submission" date="2021-02" db="EMBL/GenBank/DDBJ databases">
        <authorList>
            <person name="Nowell W R."/>
        </authorList>
    </citation>
    <scope>NUCLEOTIDE SEQUENCE</scope>
</reference>
<dbReference type="InterPro" id="IPR052005">
    <property type="entry name" value="CDF_SLC30A"/>
</dbReference>
<evidence type="ECO:0000256" key="2">
    <source>
        <dbReference type="ARBA" id="ARBA00006859"/>
    </source>
</evidence>
<dbReference type="GO" id="GO:0008324">
    <property type="term" value="F:monoatomic cation transmembrane transporter activity"/>
    <property type="evidence" value="ECO:0007669"/>
    <property type="project" value="InterPro"/>
</dbReference>
<evidence type="ECO:0000313" key="16">
    <source>
        <dbReference type="EMBL" id="CAF3522292.1"/>
    </source>
</evidence>
<evidence type="ECO:0000259" key="14">
    <source>
        <dbReference type="Pfam" id="PF01545"/>
    </source>
</evidence>
<sequence length="791" mass="88117">MPTTAQKQMLIDVIATISTLADSEEKQTIVAQQVYWTTSVLAVVDSSHISTFIVALILIIYGSFRSLEQERLKDINSNDKCGLLNSSSSSNGLQLSTIDSSSQPHVIDTIHAIILPLGASASLLIMFFFFESIQTIFVVCTAVLATMGFAFLLSPFCRYLLRSCSDNSKISCGVCGRYTSAEIVSFFLGILLVGLWILTGHWLLMDAIAMGLCVSFIALVRLPSLKVSILLLVGLVIYDVFWVYFSQYLFNANVMVRVATKEAENPLATLAKKLHLNRISTPKLSLPGKLVFPSSIQQRGRFSMLGLGDIVKIVKEILKHVILSDLLLYLGLLTATLSSEVFKCAQPALLFLVPFTLLPLLIVGYFRMVFSSLLSTLRSFIYLLQSVHSRTTVVVTLATLFICLIVFTMAGQADSMALQAYCSLCIFDLLFIGTALVSSWHLKTIKSNKIHNQQQQQQQQQSSATSLFIPTQTISPFSYGTARFEGKLLAVFTSTMLSILGAFFILKESIEKFIENESISINYLMPASFMTFFIHFVVIYFVPNQAFDHVIAASSSSWLQEHISDMCQNICHIIPGLSRFLLPRINPFTLLGWCGLFIMFINSLLLSLDYGNFVDTLSSLLMAFMIFGTMVPMSNYSGKILLQTTPPPVIAQLDKCLHEASRLDGVLEFRHEHFWALSFGTLVGSLHVRCRRDAKEELVLAHVWNKLANVVQILTIHIFKDDWLRQQTHQFLKSQTMGGGNIGVTQASPAILTPVMLTSTTKLEDQQQQYTQVINPTYSNTRILNLPTNGQ</sequence>
<feature type="transmembrane region" description="Helical" evidence="13">
    <location>
        <begin position="588"/>
        <end position="607"/>
    </location>
</feature>
<evidence type="ECO:0000256" key="1">
    <source>
        <dbReference type="ARBA" id="ARBA00004166"/>
    </source>
</evidence>
<feature type="transmembrane region" description="Helical" evidence="13">
    <location>
        <begin position="203"/>
        <end position="220"/>
    </location>
</feature>
<dbReference type="OrthoDB" id="29661at2759"/>
<dbReference type="PANTHER" id="PTHR46531">
    <property type="entry name" value="ZINC TRANSPORTER 6"/>
    <property type="match status" value="1"/>
</dbReference>
<feature type="transmembrane region" description="Helical" evidence="13">
    <location>
        <begin position="391"/>
        <end position="410"/>
    </location>
</feature>
<evidence type="ECO:0000256" key="10">
    <source>
        <dbReference type="ARBA" id="ARBA00023136"/>
    </source>
</evidence>
<dbReference type="InterPro" id="IPR058533">
    <property type="entry name" value="Cation_efflux_TM"/>
</dbReference>
<proteinExistence type="inferred from homology"/>
<keyword evidence="10 13" id="KW-0472">Membrane</keyword>
<feature type="transmembrane region" description="Helical" evidence="13">
    <location>
        <begin position="348"/>
        <end position="370"/>
    </location>
</feature>
<evidence type="ECO:0000256" key="5">
    <source>
        <dbReference type="ARBA" id="ARBA00022801"/>
    </source>
</evidence>
<evidence type="ECO:0000256" key="3">
    <source>
        <dbReference type="ARBA" id="ARBA00022448"/>
    </source>
</evidence>
<feature type="transmembrane region" description="Helical" evidence="13">
    <location>
        <begin position="488"/>
        <end position="506"/>
    </location>
</feature>
<keyword evidence="4 13" id="KW-0812">Transmembrane</keyword>
<keyword evidence="9" id="KW-0406">Ion transport</keyword>
<evidence type="ECO:0000313" key="17">
    <source>
        <dbReference type="Proteomes" id="UP000663829"/>
    </source>
</evidence>
<feature type="transmembrane region" description="Helical" evidence="13">
    <location>
        <begin position="110"/>
        <end position="130"/>
    </location>
</feature>
<dbReference type="SMART" id="SM00730">
    <property type="entry name" value="PSN"/>
    <property type="match status" value="1"/>
</dbReference>
<evidence type="ECO:0000256" key="11">
    <source>
        <dbReference type="ARBA" id="ARBA00038600"/>
    </source>
</evidence>
<keyword evidence="7 13" id="KW-1133">Transmembrane helix</keyword>
<feature type="transmembrane region" description="Helical" evidence="13">
    <location>
        <begin position="521"/>
        <end position="542"/>
    </location>
</feature>
<gene>
    <name evidence="15" type="ORF">GPM918_LOCUS417</name>
    <name evidence="16" type="ORF">SRO942_LOCUS418</name>
</gene>
<keyword evidence="3" id="KW-0813">Transport</keyword>
<dbReference type="InterPro" id="IPR006639">
    <property type="entry name" value="Preselin/SPP"/>
</dbReference>
<organism evidence="15 17">
    <name type="scientific">Didymodactylos carnosus</name>
    <dbReference type="NCBI Taxonomy" id="1234261"/>
    <lineage>
        <taxon>Eukaryota</taxon>
        <taxon>Metazoa</taxon>
        <taxon>Spiralia</taxon>
        <taxon>Gnathifera</taxon>
        <taxon>Rotifera</taxon>
        <taxon>Eurotatoria</taxon>
        <taxon>Bdelloidea</taxon>
        <taxon>Philodinida</taxon>
        <taxon>Philodinidae</taxon>
        <taxon>Didymodactylos</taxon>
    </lineage>
</organism>
<feature type="transmembrane region" description="Helical" evidence="13">
    <location>
        <begin position="178"/>
        <end position="197"/>
    </location>
</feature>